<dbReference type="InterPro" id="IPR035906">
    <property type="entry name" value="MetI-like_sf"/>
</dbReference>
<evidence type="ECO:0000256" key="1">
    <source>
        <dbReference type="ARBA" id="ARBA00004651"/>
    </source>
</evidence>
<dbReference type="Gene3D" id="1.10.3720.10">
    <property type="entry name" value="MetI-like"/>
    <property type="match status" value="1"/>
</dbReference>
<dbReference type="RefSeq" id="WP_209403422.1">
    <property type="nucleotide sequence ID" value="NZ_JAGIYQ010000003.1"/>
</dbReference>
<dbReference type="PANTHER" id="PTHR42929:SF1">
    <property type="entry name" value="INNER MEMBRANE ABC TRANSPORTER PERMEASE PROTEIN YDCU-RELATED"/>
    <property type="match status" value="1"/>
</dbReference>
<comment type="subcellular location">
    <subcellularLocation>
        <location evidence="1 8">Cell membrane</location>
        <topology evidence="1 8">Multi-pass membrane protein</topology>
    </subcellularLocation>
</comment>
<comment type="similarity">
    <text evidence="2">Belongs to the binding-protein-dependent transport system permease family. CysTW subfamily.</text>
</comment>
<evidence type="ECO:0000256" key="4">
    <source>
        <dbReference type="ARBA" id="ARBA00022475"/>
    </source>
</evidence>
<feature type="transmembrane region" description="Helical" evidence="8">
    <location>
        <begin position="12"/>
        <end position="32"/>
    </location>
</feature>
<evidence type="ECO:0000256" key="8">
    <source>
        <dbReference type="RuleBase" id="RU363032"/>
    </source>
</evidence>
<dbReference type="Pfam" id="PF00528">
    <property type="entry name" value="BPD_transp_1"/>
    <property type="match status" value="1"/>
</dbReference>
<feature type="transmembrane region" description="Helical" evidence="8">
    <location>
        <begin position="60"/>
        <end position="84"/>
    </location>
</feature>
<dbReference type="CDD" id="cd06261">
    <property type="entry name" value="TM_PBP2"/>
    <property type="match status" value="1"/>
</dbReference>
<accession>A0A940NIF1</accession>
<gene>
    <name evidence="10" type="ORF">J5Y03_05605</name>
</gene>
<protein>
    <submittedName>
        <fullName evidence="10">ABC transporter permease</fullName>
    </submittedName>
</protein>
<keyword evidence="3 8" id="KW-0813">Transport</keyword>
<proteinExistence type="inferred from homology"/>
<feature type="transmembrane region" description="Helical" evidence="8">
    <location>
        <begin position="96"/>
        <end position="120"/>
    </location>
</feature>
<name>A0A940NIF1_9BACI</name>
<dbReference type="InterPro" id="IPR000515">
    <property type="entry name" value="MetI-like"/>
</dbReference>
<feature type="transmembrane region" description="Helical" evidence="8">
    <location>
        <begin position="190"/>
        <end position="219"/>
    </location>
</feature>
<evidence type="ECO:0000256" key="6">
    <source>
        <dbReference type="ARBA" id="ARBA00022989"/>
    </source>
</evidence>
<feature type="domain" description="ABC transmembrane type-1" evidence="9">
    <location>
        <begin position="61"/>
        <end position="267"/>
    </location>
</feature>
<evidence type="ECO:0000313" key="10">
    <source>
        <dbReference type="EMBL" id="MBP0724662.1"/>
    </source>
</evidence>
<dbReference type="Proteomes" id="UP000682134">
    <property type="component" value="Unassembled WGS sequence"/>
</dbReference>
<evidence type="ECO:0000256" key="5">
    <source>
        <dbReference type="ARBA" id="ARBA00022692"/>
    </source>
</evidence>
<keyword evidence="6 8" id="KW-1133">Transmembrane helix</keyword>
<reference evidence="10" key="1">
    <citation type="submission" date="2021-04" db="EMBL/GenBank/DDBJ databases">
        <title>Genome seq and assembly of Bacillus sp.</title>
        <authorList>
            <person name="Chhetri G."/>
        </authorList>
    </citation>
    <scope>NUCLEOTIDE SEQUENCE</scope>
    <source>
        <strain evidence="10">RG28</strain>
    </source>
</reference>
<evidence type="ECO:0000259" key="9">
    <source>
        <dbReference type="PROSITE" id="PS50928"/>
    </source>
</evidence>
<feature type="transmembrane region" description="Helical" evidence="8">
    <location>
        <begin position="149"/>
        <end position="169"/>
    </location>
</feature>
<organism evidence="10 11">
    <name type="scientific">Gottfriedia endophytica</name>
    <dbReference type="NCBI Taxonomy" id="2820819"/>
    <lineage>
        <taxon>Bacteria</taxon>
        <taxon>Bacillati</taxon>
        <taxon>Bacillota</taxon>
        <taxon>Bacilli</taxon>
        <taxon>Bacillales</taxon>
        <taxon>Bacillaceae</taxon>
        <taxon>Gottfriedia</taxon>
    </lineage>
</organism>
<dbReference type="GO" id="GO:0055085">
    <property type="term" value="P:transmembrane transport"/>
    <property type="evidence" value="ECO:0007669"/>
    <property type="project" value="InterPro"/>
</dbReference>
<evidence type="ECO:0000256" key="2">
    <source>
        <dbReference type="ARBA" id="ARBA00007069"/>
    </source>
</evidence>
<keyword evidence="11" id="KW-1185">Reference proteome</keyword>
<comment type="caution">
    <text evidence="10">The sequence shown here is derived from an EMBL/GenBank/DDBJ whole genome shotgun (WGS) entry which is preliminary data.</text>
</comment>
<dbReference type="SUPFAM" id="SSF161098">
    <property type="entry name" value="MetI-like"/>
    <property type="match status" value="1"/>
</dbReference>
<sequence>MRKGKYIISPTILWLLFFFLVPLLFVFGYAFMKNGLYGQINYSFTLENSKNVFDPLYIKVFWTTLWMAILTTILTLVIGYPYAYTIRVVSERWQRALLLLITIPFWINFLVRSYALIILLRSKGLINSLLLHLGIIKEPLQLLYNTPSVILGMVYTLLPFMVLPIFVAIEQLDQRKIEAAYDLGASPFKTFVYITLPLTMKGIYAGSVLVFVASFGMYIVSDIMGGSKVALIGNVIQNQFLSARNWPFGSALSLFLVVISIILIGLYYLATRRIGSENGGGK</sequence>
<evidence type="ECO:0000313" key="11">
    <source>
        <dbReference type="Proteomes" id="UP000682134"/>
    </source>
</evidence>
<keyword evidence="4" id="KW-1003">Cell membrane</keyword>
<evidence type="ECO:0000256" key="3">
    <source>
        <dbReference type="ARBA" id="ARBA00022448"/>
    </source>
</evidence>
<dbReference type="PROSITE" id="PS50928">
    <property type="entry name" value="ABC_TM1"/>
    <property type="match status" value="1"/>
</dbReference>
<evidence type="ECO:0000256" key="7">
    <source>
        <dbReference type="ARBA" id="ARBA00023136"/>
    </source>
</evidence>
<keyword evidence="7 8" id="KW-0472">Membrane</keyword>
<keyword evidence="5 8" id="KW-0812">Transmembrane</keyword>
<dbReference type="GO" id="GO:0005886">
    <property type="term" value="C:plasma membrane"/>
    <property type="evidence" value="ECO:0007669"/>
    <property type="project" value="UniProtKB-SubCell"/>
</dbReference>
<feature type="transmembrane region" description="Helical" evidence="8">
    <location>
        <begin position="248"/>
        <end position="269"/>
    </location>
</feature>
<dbReference type="EMBL" id="JAGIYQ010000003">
    <property type="protein sequence ID" value="MBP0724662.1"/>
    <property type="molecule type" value="Genomic_DNA"/>
</dbReference>
<dbReference type="PANTHER" id="PTHR42929">
    <property type="entry name" value="INNER MEMBRANE ABC TRANSPORTER PERMEASE PROTEIN YDCU-RELATED-RELATED"/>
    <property type="match status" value="1"/>
</dbReference>
<dbReference type="AlphaFoldDB" id="A0A940NIF1"/>